<evidence type="ECO:0000256" key="1">
    <source>
        <dbReference type="SAM" id="Phobius"/>
    </source>
</evidence>
<feature type="transmembrane region" description="Helical" evidence="1">
    <location>
        <begin position="257"/>
        <end position="280"/>
    </location>
</feature>
<dbReference type="InterPro" id="IPR016041">
    <property type="entry name" value="Ac-CoA_synth_d_su_TIM-brl"/>
</dbReference>
<feature type="transmembrane region" description="Helical" evidence="1">
    <location>
        <begin position="232"/>
        <end position="251"/>
    </location>
</feature>
<sequence>MTVPGQAESPTLIFPMARPLPEGAGKLSLPSVFQSFVTGTLETETGDVPLVSSKLFWRDKRGHYLVRWNIGRDHFTVEPGLYGLGKPTADSAVLVTANYKLSFDTLRQTMTGRSCWILVLDTKGINVWCAAGKGTFSTEELVDRIKASRLTDIVNHNRLIVPQLGATGVAAFDVKKYSGFSVVYGPVMLQDLPVFIDSACIASPEMRLKKFPFRERLTLVPVEIMQAFKQGLPFIVAFLFLAGFAGDNSFLSNLKLHGIPLALAFLTGIASGTILCPLLLPWVPGRAFSVKGALCGLVLFIIFFGFSGLYAMDYSLLEKSSWPLITLAVSSWFGMSFTGASTYTSLNGVRKEMLRAMPIQFFSLVCGISLWAASLWFD</sequence>
<evidence type="ECO:0000313" key="4">
    <source>
        <dbReference type="Proteomes" id="UP000826725"/>
    </source>
</evidence>
<feature type="domain" description="CO dehydrogenase/acetyl-CoA synthase delta subunit TIM barrel" evidence="2">
    <location>
        <begin position="75"/>
        <end position="167"/>
    </location>
</feature>
<keyword evidence="4" id="KW-1185">Reference proteome</keyword>
<accession>A0A8D5FGZ2</accession>
<feature type="transmembrane region" description="Helical" evidence="1">
    <location>
        <begin position="292"/>
        <end position="312"/>
    </location>
</feature>
<keyword evidence="1" id="KW-1133">Transmembrane helix</keyword>
<feature type="transmembrane region" description="Helical" evidence="1">
    <location>
        <begin position="358"/>
        <end position="377"/>
    </location>
</feature>
<dbReference type="AlphaFoldDB" id="A0A8D5FGZ2"/>
<dbReference type="EMBL" id="AP024086">
    <property type="protein sequence ID" value="BCL61437.1"/>
    <property type="molecule type" value="Genomic_DNA"/>
</dbReference>
<keyword evidence="1" id="KW-0812">Transmembrane</keyword>
<organism evidence="3 4">
    <name type="scientific">Desulfomarina profundi</name>
    <dbReference type="NCBI Taxonomy" id="2772557"/>
    <lineage>
        <taxon>Bacteria</taxon>
        <taxon>Pseudomonadati</taxon>
        <taxon>Thermodesulfobacteriota</taxon>
        <taxon>Desulfobulbia</taxon>
        <taxon>Desulfobulbales</taxon>
        <taxon>Desulfobulbaceae</taxon>
        <taxon>Desulfomarina</taxon>
    </lineage>
</organism>
<name>A0A8D5FGZ2_9BACT</name>
<gene>
    <name evidence="3" type="ORF">DGMP_21300</name>
</gene>
<dbReference type="Pfam" id="PF03599">
    <property type="entry name" value="CdhD"/>
    <property type="match status" value="1"/>
</dbReference>
<evidence type="ECO:0000259" key="2">
    <source>
        <dbReference type="Pfam" id="PF03599"/>
    </source>
</evidence>
<reference evidence="3" key="1">
    <citation type="submission" date="2020-09" db="EMBL/GenBank/DDBJ databases">
        <title>Desulfogranum mesoprofundum gen. nov., sp. nov., a novel mesophilic, sulfate-reducing chemolithoautotroph isolated from a deep-sea hydrothermal vent chimney in the Suiyo Seamount.</title>
        <authorList>
            <person name="Hashimoto Y."/>
            <person name="Nakagawa S."/>
        </authorList>
    </citation>
    <scope>NUCLEOTIDE SEQUENCE</scope>
    <source>
        <strain evidence="3">KT2</strain>
    </source>
</reference>
<proteinExistence type="predicted"/>
<protein>
    <recommendedName>
        <fullName evidence="2">CO dehydrogenase/acetyl-CoA synthase delta subunit TIM barrel domain-containing protein</fullName>
    </recommendedName>
</protein>
<dbReference type="NCBIfam" id="NF040863">
    <property type="entry name" value="HgcA_corrinoid"/>
    <property type="match status" value="1"/>
</dbReference>
<feature type="transmembrane region" description="Helical" evidence="1">
    <location>
        <begin position="324"/>
        <end position="346"/>
    </location>
</feature>
<keyword evidence="1" id="KW-0472">Membrane</keyword>
<evidence type="ECO:0000313" key="3">
    <source>
        <dbReference type="EMBL" id="BCL61437.1"/>
    </source>
</evidence>
<dbReference type="Proteomes" id="UP000826725">
    <property type="component" value="Chromosome"/>
</dbReference>
<dbReference type="KEGG" id="dbk:DGMP_21300"/>
<dbReference type="RefSeq" id="WP_228853892.1">
    <property type="nucleotide sequence ID" value="NZ_AP024086.1"/>
</dbReference>